<evidence type="ECO:0000313" key="5">
    <source>
        <dbReference type="Proteomes" id="UP000363661"/>
    </source>
</evidence>
<dbReference type="Proteomes" id="UP000363661">
    <property type="component" value="Unassembled WGS sequence"/>
</dbReference>
<organism evidence="4 5">
    <name type="scientific">[Ruminococcus] torques</name>
    <dbReference type="NCBI Taxonomy" id="33039"/>
    <lineage>
        <taxon>Bacteria</taxon>
        <taxon>Bacillati</taxon>
        <taxon>Bacillota</taxon>
        <taxon>Clostridia</taxon>
        <taxon>Lachnospirales</taxon>
        <taxon>Lachnospiraceae</taxon>
        <taxon>Mediterraneibacter</taxon>
    </lineage>
</organism>
<keyword evidence="1" id="KW-0677">Repeat</keyword>
<dbReference type="PANTHER" id="PTHR35788:SF1">
    <property type="entry name" value="EXPORTED PROTEIN"/>
    <property type="match status" value="1"/>
</dbReference>
<dbReference type="InterPro" id="IPR052913">
    <property type="entry name" value="Glycopeptide_resist_protein"/>
</dbReference>
<keyword evidence="5" id="KW-1185">Reference proteome</keyword>
<feature type="chain" id="PRO_5022136713" evidence="3">
    <location>
        <begin position="28"/>
        <end position="607"/>
    </location>
</feature>
<dbReference type="RefSeq" id="WP_144367323.1">
    <property type="nucleotide sequence ID" value="NZ_CABHNA010000065.1"/>
</dbReference>
<dbReference type="Gene3D" id="2.10.270.10">
    <property type="entry name" value="Cholin Binding"/>
    <property type="match status" value="4"/>
</dbReference>
<dbReference type="SUPFAM" id="SSF69360">
    <property type="entry name" value="Cell wall binding repeat"/>
    <property type="match status" value="2"/>
</dbReference>
<dbReference type="InterPro" id="IPR018337">
    <property type="entry name" value="Cell_wall/Cho-bd_repeat"/>
</dbReference>
<dbReference type="PANTHER" id="PTHR35788">
    <property type="entry name" value="EXPORTED PROTEIN-RELATED"/>
    <property type="match status" value="1"/>
</dbReference>
<evidence type="ECO:0000256" key="1">
    <source>
        <dbReference type="ARBA" id="ARBA00022737"/>
    </source>
</evidence>
<dbReference type="InterPro" id="IPR007391">
    <property type="entry name" value="Vancomycin_resist_VanW"/>
</dbReference>
<feature type="repeat" description="Cell wall-binding" evidence="2">
    <location>
        <begin position="335"/>
        <end position="354"/>
    </location>
</feature>
<feature type="signal peptide" evidence="3">
    <location>
        <begin position="1"/>
        <end position="27"/>
    </location>
</feature>
<feature type="repeat" description="Cell wall-binding" evidence="2">
    <location>
        <begin position="355"/>
        <end position="374"/>
    </location>
</feature>
<sequence>MRKRKFWKTGVAIAVVLSMQTDVAVYAVNTDGEVQVTQENDITQEDNEAAVIEEKNPETADAEVDSTEENVTEDVLTVEYDTEMQAPAAEEKQVGWKKEDDGWYYYNNDGNLKTGWLQLGETYYYLDGNDPEHPGRMACDEKKTINGYNYFFNTSGAMQTGWVRRPEGWYYAYPGGNQQFGWLQIGNNYYYLDKNDEYSGRMVADEKKTINGYNYFFEGGGVMQTGWVRRPEGWYYAYPGGNQRFGWVKTGGYWYYLDQNNEEYSGLMVHDQTLIIGNTEYVFKSGGAMYTGWRYVSGEGYYYYDENSGQKISGWKSVNGNWYYLDPSNNKIMVSNSWKQINGYWYYFVSSGEMAKGWKYINGNYYYLANDGVMRTGWQDIDGYRYYFYKENEAGGWGVMAHDTTINGIAIDSSGHTKIYSTRMAVFSTVSTNNANGTYNMTRALQSFNQVVLQPGQTLSFFAVAGPCGKAQGYKEAGVVGGTGYGGGICQASTTLYGAAIRAGMTIVQRRNHSVPSTYVPIGQDAMVDYGSSDLKFRNDFNFPVKIVTYVSGKTLYAEIWGLQPTWYDYINVSSWSTGAKSAAACRYYIKNGSVVKTEQLPSSYYK</sequence>
<keyword evidence="3" id="KW-0732">Signal</keyword>
<feature type="repeat" description="Cell wall-binding" evidence="2">
    <location>
        <begin position="312"/>
        <end position="331"/>
    </location>
</feature>
<dbReference type="Pfam" id="PF04294">
    <property type="entry name" value="VanW"/>
    <property type="match status" value="1"/>
</dbReference>
<dbReference type="Pfam" id="PF01473">
    <property type="entry name" value="Choline_bind_1"/>
    <property type="match status" value="6"/>
</dbReference>
<reference evidence="4 5" key="1">
    <citation type="submission" date="2019-07" db="EMBL/GenBank/DDBJ databases">
        <authorList>
            <person name="Hibberd C M."/>
            <person name="Gehrig L. J."/>
            <person name="Chang H.-W."/>
            <person name="Venkatesh S."/>
        </authorList>
    </citation>
    <scope>NUCLEOTIDE SEQUENCE [LARGE SCALE GENOMIC DNA]</scope>
    <source>
        <strain evidence="4">Ruminococcus_torques_SSTS_Bg7063</strain>
    </source>
</reference>
<evidence type="ECO:0000313" key="4">
    <source>
        <dbReference type="EMBL" id="VUX13878.1"/>
    </source>
</evidence>
<dbReference type="AlphaFoldDB" id="A0A564U2Z0"/>
<name>A0A564U2Z0_9FIRM</name>
<accession>A0A564U2Z0</accession>
<protein>
    <submittedName>
        <fullName evidence="4">Toxin B</fullName>
    </submittedName>
</protein>
<evidence type="ECO:0000256" key="2">
    <source>
        <dbReference type="PROSITE-ProRule" id="PRU00591"/>
    </source>
</evidence>
<proteinExistence type="predicted"/>
<feature type="repeat" description="Cell wall-binding" evidence="2">
    <location>
        <begin position="93"/>
        <end position="112"/>
    </location>
</feature>
<dbReference type="EMBL" id="CABHNA010000065">
    <property type="protein sequence ID" value="VUX13878.1"/>
    <property type="molecule type" value="Genomic_DNA"/>
</dbReference>
<gene>
    <name evidence="4" type="primary">toxB_2</name>
    <name evidence="4" type="ORF">RTSSTS7063_01933</name>
</gene>
<evidence type="ECO:0000256" key="3">
    <source>
        <dbReference type="SAM" id="SignalP"/>
    </source>
</evidence>
<dbReference type="PROSITE" id="PS51170">
    <property type="entry name" value="CW"/>
    <property type="match status" value="4"/>
</dbReference>
<dbReference type="Pfam" id="PF19127">
    <property type="entry name" value="Choline_bind_3"/>
    <property type="match status" value="1"/>
</dbReference>